<name>A0A0F6W364_9BACT</name>
<protein>
    <submittedName>
        <fullName evidence="1">Uncharacterized protein</fullName>
    </submittedName>
</protein>
<dbReference type="KEGG" id="samy:DB32_003245"/>
<sequence length="59" mass="6729">MQSLRRVLRYWVGVAERAYAALKEEPHKVDALSKGFVNDLRCTVDDLGAALRLLLSTRR</sequence>
<dbReference type="STRING" id="927083.DB32_003245"/>
<organism evidence="1 2">
    <name type="scientific">Sandaracinus amylolyticus</name>
    <dbReference type="NCBI Taxonomy" id="927083"/>
    <lineage>
        <taxon>Bacteria</taxon>
        <taxon>Pseudomonadati</taxon>
        <taxon>Myxococcota</taxon>
        <taxon>Polyangia</taxon>
        <taxon>Polyangiales</taxon>
        <taxon>Sandaracinaceae</taxon>
        <taxon>Sandaracinus</taxon>
    </lineage>
</organism>
<dbReference type="Proteomes" id="UP000034883">
    <property type="component" value="Chromosome"/>
</dbReference>
<evidence type="ECO:0000313" key="1">
    <source>
        <dbReference type="EMBL" id="AKF06096.1"/>
    </source>
</evidence>
<keyword evidence="2" id="KW-1185">Reference proteome</keyword>
<evidence type="ECO:0000313" key="2">
    <source>
        <dbReference type="Proteomes" id="UP000034883"/>
    </source>
</evidence>
<dbReference type="EMBL" id="CP011125">
    <property type="protein sequence ID" value="AKF06096.1"/>
    <property type="molecule type" value="Genomic_DNA"/>
</dbReference>
<accession>A0A0F6W364</accession>
<gene>
    <name evidence="1" type="ORF">DB32_003245</name>
</gene>
<reference evidence="1 2" key="1">
    <citation type="submission" date="2015-03" db="EMBL/GenBank/DDBJ databases">
        <title>Genome assembly of Sandaracinus amylolyticus DSM 53668.</title>
        <authorList>
            <person name="Sharma G."/>
            <person name="Subramanian S."/>
        </authorList>
    </citation>
    <scope>NUCLEOTIDE SEQUENCE [LARGE SCALE GENOMIC DNA]</scope>
    <source>
        <strain evidence="1 2">DSM 53668</strain>
    </source>
</reference>
<dbReference type="AlphaFoldDB" id="A0A0F6W364"/>
<proteinExistence type="predicted"/>